<dbReference type="EMBL" id="HE573024">
    <property type="protein sequence ID" value="CCC49488.1"/>
    <property type="molecule type" value="Genomic_DNA"/>
</dbReference>
<proteinExistence type="predicted"/>
<keyword evidence="1" id="KW-0812">Transmembrane</keyword>
<dbReference type="AlphaFoldDB" id="G0U090"/>
<evidence type="ECO:0000256" key="1">
    <source>
        <dbReference type="SAM" id="Phobius"/>
    </source>
</evidence>
<dbReference type="PANTHER" id="PTHR12992:SF44">
    <property type="entry name" value="NUDIX HYDROLASE DOMAIN-CONTAINING PROTEIN"/>
    <property type="match status" value="1"/>
</dbReference>
<dbReference type="VEuPathDB" id="TriTrypDB:TvY486_0800960"/>
<name>G0U090_TRYVY</name>
<dbReference type="PANTHER" id="PTHR12992">
    <property type="entry name" value="NUDIX HYDROLASE"/>
    <property type="match status" value="1"/>
</dbReference>
<feature type="transmembrane region" description="Helical" evidence="1">
    <location>
        <begin position="344"/>
        <end position="365"/>
    </location>
</feature>
<accession>G0U090</accession>
<sequence length="390" mass="44263">MALPATDVKLLSNAVQRLAERALFTYVPGGSRRNVALILRFGTEEQQRTVRQLLAGHRPEHTAVQCISRLQLATDATLAPSLKLLFVKRADLRNDRWSGSVTFPGGWREKADADDLAALCSRVNEMLGIPLESPEFLLLGRLRDYFIRSRMRCSAGSVQSRFVFLHIGELTPTLHCAPHMVERVQWVPLSTFSSANITWTSVSHPFEGFVYPKSADEKQLLSNVFPRANFIFPSLQLQEQWHVWGLALRSTNELMSLNNAPPIDWPLVSSDHPLLQYFVIDPSHGYFELYYVYLRVVAWWSRGKSPTVSCGTKAAQLCERHRAIPPDANPLLWAVPDRVKPRHLFFLFIDLVIGVLLVYFVASVVEAVRKLIRLVMDTRTAAHQKKKKPD</sequence>
<organism evidence="3">
    <name type="scientific">Trypanosoma vivax (strain Y486)</name>
    <dbReference type="NCBI Taxonomy" id="1055687"/>
    <lineage>
        <taxon>Eukaryota</taxon>
        <taxon>Discoba</taxon>
        <taxon>Euglenozoa</taxon>
        <taxon>Kinetoplastea</taxon>
        <taxon>Metakinetoplastina</taxon>
        <taxon>Trypanosomatida</taxon>
        <taxon>Trypanosomatidae</taxon>
        <taxon>Trypanosoma</taxon>
        <taxon>Duttonella</taxon>
    </lineage>
</organism>
<dbReference type="Gene3D" id="3.90.79.10">
    <property type="entry name" value="Nucleoside Triphosphate Pyrophosphohydrolase"/>
    <property type="match status" value="1"/>
</dbReference>
<evidence type="ECO:0000259" key="2">
    <source>
        <dbReference type="PROSITE" id="PS51462"/>
    </source>
</evidence>
<protein>
    <recommendedName>
        <fullName evidence="2">Nudix hydrolase domain-containing protein</fullName>
    </recommendedName>
</protein>
<dbReference type="PROSITE" id="PS51462">
    <property type="entry name" value="NUDIX"/>
    <property type="match status" value="1"/>
</dbReference>
<keyword evidence="1" id="KW-0472">Membrane</keyword>
<dbReference type="GO" id="GO:0010945">
    <property type="term" value="F:coenzyme A diphosphatase activity"/>
    <property type="evidence" value="ECO:0007669"/>
    <property type="project" value="InterPro"/>
</dbReference>
<keyword evidence="1" id="KW-1133">Transmembrane helix</keyword>
<dbReference type="OMA" id="CARVNEM"/>
<dbReference type="InterPro" id="IPR045121">
    <property type="entry name" value="CoAse"/>
</dbReference>
<dbReference type="SUPFAM" id="SSF55811">
    <property type="entry name" value="Nudix"/>
    <property type="match status" value="1"/>
</dbReference>
<dbReference type="InterPro" id="IPR000086">
    <property type="entry name" value="NUDIX_hydrolase_dom"/>
</dbReference>
<reference evidence="3" key="1">
    <citation type="journal article" date="2012" name="Proc. Natl. Acad. Sci. U.S.A.">
        <title>Antigenic diversity is generated by distinct evolutionary mechanisms in African trypanosome species.</title>
        <authorList>
            <person name="Jackson A.P."/>
            <person name="Berry A."/>
            <person name="Aslett M."/>
            <person name="Allison H.C."/>
            <person name="Burton P."/>
            <person name="Vavrova-Anderson J."/>
            <person name="Brown R."/>
            <person name="Browne H."/>
            <person name="Corton N."/>
            <person name="Hauser H."/>
            <person name="Gamble J."/>
            <person name="Gilderthorp R."/>
            <person name="Marcello L."/>
            <person name="McQuillan J."/>
            <person name="Otto T.D."/>
            <person name="Quail M.A."/>
            <person name="Sanders M.J."/>
            <person name="van Tonder A."/>
            <person name="Ginger M.L."/>
            <person name="Field M.C."/>
            <person name="Barry J.D."/>
            <person name="Hertz-Fowler C."/>
            <person name="Berriman M."/>
        </authorList>
    </citation>
    <scope>NUCLEOTIDE SEQUENCE</scope>
    <source>
        <strain evidence="3">Y486</strain>
    </source>
</reference>
<dbReference type="InterPro" id="IPR015797">
    <property type="entry name" value="NUDIX_hydrolase-like_dom_sf"/>
</dbReference>
<evidence type="ECO:0000313" key="3">
    <source>
        <dbReference type="EMBL" id="CCC49488.1"/>
    </source>
</evidence>
<feature type="domain" description="Nudix hydrolase" evidence="2">
    <location>
        <begin position="59"/>
        <end position="216"/>
    </location>
</feature>
<gene>
    <name evidence="3" type="ORF">TVY486_0800960</name>
</gene>